<dbReference type="EMBL" id="BAABLD010000010">
    <property type="protein sequence ID" value="GAA5168542.1"/>
    <property type="molecule type" value="Genomic_DNA"/>
</dbReference>
<dbReference type="RefSeq" id="WP_345533779.1">
    <property type="nucleotide sequence ID" value="NZ_BAABLD010000010.1"/>
</dbReference>
<proteinExistence type="predicted"/>
<organism evidence="2 3">
    <name type="scientific">Viridibacterium curvum</name>
    <dbReference type="NCBI Taxonomy" id="1101404"/>
    <lineage>
        <taxon>Bacteria</taxon>
        <taxon>Pseudomonadati</taxon>
        <taxon>Pseudomonadota</taxon>
        <taxon>Betaproteobacteria</taxon>
        <taxon>Rhodocyclales</taxon>
        <taxon>Rhodocyclaceae</taxon>
        <taxon>Viridibacterium</taxon>
    </lineage>
</organism>
<accession>A0ABP9QWR6</accession>
<name>A0ABP9QWR6_9RHOO</name>
<gene>
    <name evidence="2" type="ORF">GCM10025770_28650</name>
</gene>
<feature type="signal peptide" evidence="1">
    <location>
        <begin position="1"/>
        <end position="28"/>
    </location>
</feature>
<protein>
    <submittedName>
        <fullName evidence="2">Uncharacterized protein</fullName>
    </submittedName>
</protein>
<keyword evidence="3" id="KW-1185">Reference proteome</keyword>
<comment type="caution">
    <text evidence="2">The sequence shown here is derived from an EMBL/GenBank/DDBJ whole genome shotgun (WGS) entry which is preliminary data.</text>
</comment>
<sequence>MHIPKAGNRLRRLSAFLCLSLAGRLATADTARIEYPSVHVALRALLSRRDIKIEVRDRWTIIQDAAGQIWTFVPIDHPAYPTVMRQRIFRSADGAIHSDMAALCEAEKMPCDKVMEILRQRNRETAAELKFRETQTEALAP</sequence>
<dbReference type="Proteomes" id="UP001500547">
    <property type="component" value="Unassembled WGS sequence"/>
</dbReference>
<evidence type="ECO:0000313" key="3">
    <source>
        <dbReference type="Proteomes" id="UP001500547"/>
    </source>
</evidence>
<evidence type="ECO:0000313" key="2">
    <source>
        <dbReference type="EMBL" id="GAA5168542.1"/>
    </source>
</evidence>
<reference evidence="3" key="1">
    <citation type="journal article" date="2019" name="Int. J. Syst. Evol. Microbiol.">
        <title>The Global Catalogue of Microorganisms (GCM) 10K type strain sequencing project: providing services to taxonomists for standard genome sequencing and annotation.</title>
        <authorList>
            <consortium name="The Broad Institute Genomics Platform"/>
            <consortium name="The Broad Institute Genome Sequencing Center for Infectious Disease"/>
            <person name="Wu L."/>
            <person name="Ma J."/>
        </authorList>
    </citation>
    <scope>NUCLEOTIDE SEQUENCE [LARGE SCALE GENOMIC DNA]</scope>
    <source>
        <strain evidence="3">JCM 18715</strain>
    </source>
</reference>
<feature type="chain" id="PRO_5046731276" evidence="1">
    <location>
        <begin position="29"/>
        <end position="141"/>
    </location>
</feature>
<keyword evidence="1" id="KW-0732">Signal</keyword>
<evidence type="ECO:0000256" key="1">
    <source>
        <dbReference type="SAM" id="SignalP"/>
    </source>
</evidence>